<dbReference type="InterPro" id="IPR002347">
    <property type="entry name" value="SDR_fam"/>
</dbReference>
<dbReference type="VEuPathDB" id="FungiDB:AWRI3580_g2015"/>
<dbReference type="PANTHER" id="PTHR24320">
    <property type="entry name" value="RETINOL DEHYDROGENASE"/>
    <property type="match status" value="1"/>
</dbReference>
<evidence type="ECO:0000256" key="3">
    <source>
        <dbReference type="ARBA" id="ARBA00023002"/>
    </source>
</evidence>
<evidence type="ECO:0000256" key="2">
    <source>
        <dbReference type="ARBA" id="ARBA00022857"/>
    </source>
</evidence>
<dbReference type="PANTHER" id="PTHR24320:SF236">
    <property type="entry name" value="SHORT-CHAIN DEHYDROGENASE-RELATED"/>
    <property type="match status" value="1"/>
</dbReference>
<dbReference type="InterPro" id="IPR036291">
    <property type="entry name" value="NAD(P)-bd_dom_sf"/>
</dbReference>
<dbReference type="Gene3D" id="3.40.50.720">
    <property type="entry name" value="NAD(P)-binding Rossmann-like Domain"/>
    <property type="match status" value="1"/>
</dbReference>
<dbReference type="EMBL" id="LPNN01000004">
    <property type="protein sequence ID" value="OEJ88702.1"/>
    <property type="molecule type" value="Genomic_DNA"/>
</dbReference>
<evidence type="ECO:0000313" key="5">
    <source>
        <dbReference type="Proteomes" id="UP000095358"/>
    </source>
</evidence>
<dbReference type="AlphaFoldDB" id="A0A1E5RP87"/>
<organism evidence="4 5">
    <name type="scientific">Hanseniaspora uvarum</name>
    <name type="common">Yeast</name>
    <name type="synonym">Kloeckera apiculata</name>
    <dbReference type="NCBI Taxonomy" id="29833"/>
    <lineage>
        <taxon>Eukaryota</taxon>
        <taxon>Fungi</taxon>
        <taxon>Dikarya</taxon>
        <taxon>Ascomycota</taxon>
        <taxon>Saccharomycotina</taxon>
        <taxon>Saccharomycetes</taxon>
        <taxon>Saccharomycodales</taxon>
        <taxon>Saccharomycodaceae</taxon>
        <taxon>Hanseniaspora</taxon>
    </lineage>
</organism>
<sequence>MTNFFDQLPEPAKQSKLQFLKHVYRGFRPIVNKKFTVESYPDLTNKICIITGMNTGIGYEVVDILLSKNCTVYGIVRTESKGKAAKETLLAKNKDTKGALSIIAGCDLSDFNSVKQTGLKIQELLKGKEVDFVIHNAGLMSNFNDRSNADGIELMFATNVMGPQLLQAYIDPLFLTEKKSENDLKRIIWLSSLAHMAGPSPYGFNQKDPKYLDVKSRPHSSTLYGQSKASSILQAKAYGIRHQTDEKYGIQSVSVFPGILTTELARDYPGFVQKFWNLAFYAPKFGAYSELYGCFYPDLKTGDYVIPFGAVDTPRQDINSALENGVCLKFWDYVQEEIKDYLPKN</sequence>
<evidence type="ECO:0000256" key="1">
    <source>
        <dbReference type="ARBA" id="ARBA00006484"/>
    </source>
</evidence>
<comment type="similarity">
    <text evidence="1">Belongs to the short-chain dehydrogenases/reductases (SDR) family.</text>
</comment>
<dbReference type="Proteomes" id="UP000095358">
    <property type="component" value="Unassembled WGS sequence"/>
</dbReference>
<gene>
    <name evidence="4" type="ORF">AWRI3580_g2015</name>
</gene>
<proteinExistence type="inferred from homology"/>
<protein>
    <submittedName>
        <fullName evidence="4">Putative oxidoreductase</fullName>
    </submittedName>
</protein>
<reference evidence="5" key="1">
    <citation type="journal article" date="2016" name="Genome Announc.">
        <title>Genome sequences of three species of Hanseniaspora isolated from spontaneous wine fermentations.</title>
        <authorList>
            <person name="Sternes P.R."/>
            <person name="Lee D."/>
            <person name="Kutyna D.R."/>
            <person name="Borneman A.R."/>
        </authorList>
    </citation>
    <scope>NUCLEOTIDE SEQUENCE [LARGE SCALE GENOMIC DNA]</scope>
    <source>
        <strain evidence="5">AWRI3580</strain>
    </source>
</reference>
<dbReference type="GO" id="GO:0016491">
    <property type="term" value="F:oxidoreductase activity"/>
    <property type="evidence" value="ECO:0007669"/>
    <property type="project" value="UniProtKB-KW"/>
</dbReference>
<dbReference type="Pfam" id="PF00106">
    <property type="entry name" value="adh_short"/>
    <property type="match status" value="1"/>
</dbReference>
<keyword evidence="5" id="KW-1185">Reference proteome</keyword>
<comment type="caution">
    <text evidence="4">The sequence shown here is derived from an EMBL/GenBank/DDBJ whole genome shotgun (WGS) entry which is preliminary data.</text>
</comment>
<keyword evidence="2" id="KW-0521">NADP</keyword>
<evidence type="ECO:0000313" key="4">
    <source>
        <dbReference type="EMBL" id="OEJ88702.1"/>
    </source>
</evidence>
<name>A0A1E5RP87_HANUV</name>
<dbReference type="SUPFAM" id="SSF51735">
    <property type="entry name" value="NAD(P)-binding Rossmann-fold domains"/>
    <property type="match status" value="1"/>
</dbReference>
<accession>A0A1E5RP87</accession>
<dbReference type="STRING" id="29833.A0A1E5RP87"/>
<dbReference type="OrthoDB" id="191139at2759"/>
<keyword evidence="3" id="KW-0560">Oxidoreductase</keyword>
<dbReference type="PRINTS" id="PR00081">
    <property type="entry name" value="GDHRDH"/>
</dbReference>